<dbReference type="InterPro" id="IPR041426">
    <property type="entry name" value="Mos1_HTH"/>
</dbReference>
<dbReference type="Gene3D" id="1.10.10.1450">
    <property type="match status" value="1"/>
</dbReference>
<evidence type="ECO:0000259" key="1">
    <source>
        <dbReference type="Pfam" id="PF17906"/>
    </source>
</evidence>
<name>A0A0K0EG29_STRER</name>
<feature type="domain" description="Mos1 transposase HTH" evidence="1">
    <location>
        <begin position="6"/>
        <end position="50"/>
    </location>
</feature>
<dbReference type="Pfam" id="PF17906">
    <property type="entry name" value="HTH_48"/>
    <property type="match status" value="1"/>
</dbReference>
<dbReference type="STRING" id="6248.A0A0K0EG29"/>
<reference evidence="2" key="1">
    <citation type="submission" date="2015-08" db="UniProtKB">
        <authorList>
            <consortium name="WormBaseParasite"/>
        </authorList>
    </citation>
    <scope>IDENTIFICATION</scope>
</reference>
<accession>A0A0K0EG29</accession>
<organism evidence="2">
    <name type="scientific">Strongyloides stercoralis</name>
    <name type="common">Threadworm</name>
    <dbReference type="NCBI Taxonomy" id="6248"/>
    <lineage>
        <taxon>Eukaryota</taxon>
        <taxon>Metazoa</taxon>
        <taxon>Ecdysozoa</taxon>
        <taxon>Nematoda</taxon>
        <taxon>Chromadorea</taxon>
        <taxon>Rhabditida</taxon>
        <taxon>Tylenchina</taxon>
        <taxon>Panagrolaimomorpha</taxon>
        <taxon>Strongyloidoidea</taxon>
        <taxon>Strongyloididae</taxon>
        <taxon>Strongyloides</taxon>
    </lineage>
</organism>
<dbReference type="WBParaSite" id="SSTP_0000843600.1">
    <property type="protein sequence ID" value="SSTP_0000843600.1"/>
    <property type="gene ID" value="SSTP_0000843600"/>
</dbReference>
<proteinExistence type="predicted"/>
<dbReference type="AlphaFoldDB" id="A0A0K0EG29"/>
<protein>
    <submittedName>
        <fullName evidence="2">HTH_48 domain-containing protein</fullName>
    </submittedName>
</protein>
<evidence type="ECO:0000313" key="2">
    <source>
        <dbReference type="WBParaSite" id="SSTP_0000843600.1"/>
    </source>
</evidence>
<sequence length="82" mass="9678">MLSKCDFCIIILYEFKHSTNITKTTQNINETFEKDVVSTFTVQRWFKKFNEVKGILENIDRGRPCSTMNNDELRAIVKTDLR</sequence>